<comment type="caution">
    <text evidence="1">The sequence shown here is derived from an EMBL/GenBank/DDBJ whole genome shotgun (WGS) entry which is preliminary data.</text>
</comment>
<dbReference type="EMBL" id="LXQA010953221">
    <property type="protein sequence ID" value="MCI78554.1"/>
    <property type="molecule type" value="Genomic_DNA"/>
</dbReference>
<reference evidence="1 2" key="1">
    <citation type="journal article" date="2018" name="Front. Plant Sci.">
        <title>Red Clover (Trifolium pratense) and Zigzag Clover (T. medium) - A Picture of Genomic Similarities and Differences.</title>
        <authorList>
            <person name="Dluhosova J."/>
            <person name="Istvanek J."/>
            <person name="Nedelnik J."/>
            <person name="Repkova J."/>
        </authorList>
    </citation>
    <scope>NUCLEOTIDE SEQUENCE [LARGE SCALE GENOMIC DNA]</scope>
    <source>
        <strain evidence="2">cv. 10/8</strain>
        <tissue evidence="1">Leaf</tissue>
    </source>
</reference>
<accession>A0A392UR89</accession>
<keyword evidence="2" id="KW-1185">Reference proteome</keyword>
<evidence type="ECO:0000313" key="2">
    <source>
        <dbReference type="Proteomes" id="UP000265520"/>
    </source>
</evidence>
<gene>
    <name evidence="1" type="ORF">A2U01_0099824</name>
</gene>
<dbReference type="Proteomes" id="UP000265520">
    <property type="component" value="Unassembled WGS sequence"/>
</dbReference>
<name>A0A392UR89_9FABA</name>
<protein>
    <submittedName>
        <fullName evidence="1">Uncharacterized protein</fullName>
    </submittedName>
</protein>
<dbReference type="AlphaFoldDB" id="A0A392UR89"/>
<sequence length="29" mass="3564">MPLFRLLKIGVLQRQRLELRRRWQEDGVG</sequence>
<feature type="non-terminal residue" evidence="1">
    <location>
        <position position="29"/>
    </location>
</feature>
<evidence type="ECO:0000313" key="1">
    <source>
        <dbReference type="EMBL" id="MCI78554.1"/>
    </source>
</evidence>
<proteinExistence type="predicted"/>
<organism evidence="1 2">
    <name type="scientific">Trifolium medium</name>
    <dbReference type="NCBI Taxonomy" id="97028"/>
    <lineage>
        <taxon>Eukaryota</taxon>
        <taxon>Viridiplantae</taxon>
        <taxon>Streptophyta</taxon>
        <taxon>Embryophyta</taxon>
        <taxon>Tracheophyta</taxon>
        <taxon>Spermatophyta</taxon>
        <taxon>Magnoliopsida</taxon>
        <taxon>eudicotyledons</taxon>
        <taxon>Gunneridae</taxon>
        <taxon>Pentapetalae</taxon>
        <taxon>rosids</taxon>
        <taxon>fabids</taxon>
        <taxon>Fabales</taxon>
        <taxon>Fabaceae</taxon>
        <taxon>Papilionoideae</taxon>
        <taxon>50 kb inversion clade</taxon>
        <taxon>NPAAA clade</taxon>
        <taxon>Hologalegina</taxon>
        <taxon>IRL clade</taxon>
        <taxon>Trifolieae</taxon>
        <taxon>Trifolium</taxon>
    </lineage>
</organism>